<dbReference type="Proteomes" id="UP001338582">
    <property type="component" value="Chromosome 1"/>
</dbReference>
<feature type="compositionally biased region" description="Polar residues" evidence="2">
    <location>
        <begin position="174"/>
        <end position="189"/>
    </location>
</feature>
<evidence type="ECO:0000256" key="1">
    <source>
        <dbReference type="ARBA" id="ARBA00022737"/>
    </source>
</evidence>
<proteinExistence type="predicted"/>
<feature type="compositionally biased region" description="Low complexity" evidence="2">
    <location>
        <begin position="107"/>
        <end position="132"/>
    </location>
</feature>
<feature type="compositionally biased region" description="Polar residues" evidence="2">
    <location>
        <begin position="29"/>
        <end position="50"/>
    </location>
</feature>
<evidence type="ECO:0000313" key="3">
    <source>
        <dbReference type="EMBL" id="WPK23214.1"/>
    </source>
</evidence>
<feature type="region of interest" description="Disordered" evidence="2">
    <location>
        <begin position="1"/>
        <end position="189"/>
    </location>
</feature>
<dbReference type="InterPro" id="IPR051726">
    <property type="entry name" value="Chitin_Synth_Reg"/>
</dbReference>
<protein>
    <recommendedName>
        <fullName evidence="5">Activator of C kinase protein 1</fullName>
    </recommendedName>
</protein>
<keyword evidence="1" id="KW-0677">Repeat</keyword>
<gene>
    <name evidence="3" type="ORF">PUMCH_000442</name>
</gene>
<keyword evidence="4" id="KW-1185">Reference proteome</keyword>
<dbReference type="PANTHER" id="PTHR46430">
    <property type="entry name" value="PROTEIN SKT5-RELATED"/>
    <property type="match status" value="1"/>
</dbReference>
<dbReference type="InterPro" id="IPR006597">
    <property type="entry name" value="Sel1-like"/>
</dbReference>
<dbReference type="Pfam" id="PF08238">
    <property type="entry name" value="Sel1"/>
    <property type="match status" value="4"/>
</dbReference>
<evidence type="ECO:0000256" key="2">
    <source>
        <dbReference type="SAM" id="MobiDB-lite"/>
    </source>
</evidence>
<dbReference type="GeneID" id="88171511"/>
<dbReference type="KEGG" id="asau:88171511"/>
<feature type="compositionally biased region" description="Basic and acidic residues" evidence="2">
    <location>
        <begin position="350"/>
        <end position="360"/>
    </location>
</feature>
<name>A0AAX4H4S9_9ASCO</name>
<evidence type="ECO:0000313" key="4">
    <source>
        <dbReference type="Proteomes" id="UP001338582"/>
    </source>
</evidence>
<dbReference type="InterPro" id="IPR011990">
    <property type="entry name" value="TPR-like_helical_dom_sf"/>
</dbReference>
<dbReference type="AlphaFoldDB" id="A0AAX4H4S9"/>
<dbReference type="SUPFAM" id="SSF81901">
    <property type="entry name" value="HCP-like"/>
    <property type="match status" value="2"/>
</dbReference>
<dbReference type="EMBL" id="CP138894">
    <property type="protein sequence ID" value="WPK23214.1"/>
    <property type="molecule type" value="Genomic_DNA"/>
</dbReference>
<evidence type="ECO:0008006" key="5">
    <source>
        <dbReference type="Google" id="ProtNLM"/>
    </source>
</evidence>
<feature type="compositionally biased region" description="Polar residues" evidence="2">
    <location>
        <begin position="136"/>
        <end position="157"/>
    </location>
</feature>
<dbReference type="Gene3D" id="1.25.40.10">
    <property type="entry name" value="Tetratricopeptide repeat domain"/>
    <property type="match status" value="2"/>
</dbReference>
<feature type="region of interest" description="Disordered" evidence="2">
    <location>
        <begin position="341"/>
        <end position="401"/>
    </location>
</feature>
<dbReference type="PANTHER" id="PTHR46430:SF3">
    <property type="entry name" value="ACTIVATOR OF C KINASE PROTEIN 1"/>
    <property type="match status" value="1"/>
</dbReference>
<feature type="region of interest" description="Disordered" evidence="2">
    <location>
        <begin position="415"/>
        <end position="449"/>
    </location>
</feature>
<feature type="compositionally biased region" description="Polar residues" evidence="2">
    <location>
        <begin position="438"/>
        <end position="449"/>
    </location>
</feature>
<feature type="compositionally biased region" description="Basic and acidic residues" evidence="2">
    <location>
        <begin position="53"/>
        <end position="63"/>
    </location>
</feature>
<feature type="compositionally biased region" description="Basic residues" evidence="2">
    <location>
        <begin position="17"/>
        <end position="27"/>
    </location>
</feature>
<accession>A0AAX4H4S9</accession>
<organism evidence="3 4">
    <name type="scientific">Australozyma saopauloensis</name>
    <dbReference type="NCBI Taxonomy" id="291208"/>
    <lineage>
        <taxon>Eukaryota</taxon>
        <taxon>Fungi</taxon>
        <taxon>Dikarya</taxon>
        <taxon>Ascomycota</taxon>
        <taxon>Saccharomycotina</taxon>
        <taxon>Pichiomycetes</taxon>
        <taxon>Metschnikowiaceae</taxon>
        <taxon>Australozyma</taxon>
    </lineage>
</organism>
<dbReference type="SMART" id="SM00671">
    <property type="entry name" value="SEL1"/>
    <property type="match status" value="4"/>
</dbReference>
<reference evidence="3 4" key="1">
    <citation type="submission" date="2023-10" db="EMBL/GenBank/DDBJ databases">
        <title>Draft Genome Sequence of Candida saopaulonensis from a very Premature Infant with Sepsis.</title>
        <authorList>
            <person name="Ning Y."/>
            <person name="Dai R."/>
            <person name="Xiao M."/>
            <person name="Xu Y."/>
            <person name="Yan Q."/>
            <person name="Zhang L."/>
        </authorList>
    </citation>
    <scope>NUCLEOTIDE SEQUENCE [LARGE SCALE GENOMIC DNA]</scope>
    <source>
        <strain evidence="3 4">19XY460</strain>
    </source>
</reference>
<sequence>MGLLSRLRSHENSPKPQTKRGNGHKRGLTSGSSSASEFLATSFSSHSSVDSPKLVENHKDQSTRKPPPAAIELPKRGMDTPLQMHPMPGQYNGANKGPMRRSPNEPEPSSHSQHHPQQQYQQAPQAQHSYQHNGGRPQSSFNLPKTRVNQVYNQDYPSPQMHPPSGLSRGVSDLSLSETDYSSSDINSGTECDDDLEFSAAQNHPYYNQWKQYYQAMALYQALMAQKQGGGNVSARNSMFPGALPSSRIPSALLLHSRSASAANNFDATMNVSDNNLLRNSRKCTMKSNRSASVPLLYQNGTVERSNTRSVSVDVSAPIQTLDDNSPEIIDDKPTQSVLVASPSKRASHNLHEMLSEPRGTRQISDYGAFLQSDDDSRLSSPEPQPRNPEPSKLSTVSLPGSEDDILHDLEVYSLPPESPKKSVGFEPPTIPGDDLNRQNSSASTTSYNSLQSEKNFFVSKTPHRVSTITSQSLARIAKVQNSGPTFVPPMAGPPPPIFTNTPREVPEPMTAYNPGTGTELHRHSMINLNAPPTQMYMQAVPQQHYQSQILPMRPYLMYQPQLQQMMAPQASAPTYSTDPVINQRIEEFIQLRSIIASGNKTLEYRLKWMKMLLIAVNYKLFSYINVRGSAVAPDQVMANKHLFIKSFVTHLQKLLRELDSNKDPRKNKMFAEVCYVQGCLYMNDFIEKYSQDFGFERHDGEAERFFQHCLELDPACFRAYYKLGELYESHETEEKFDMALEHYKESAKMGYNKAIYKVALIFLFVPKVRLIKFYRYLKDLASIDMESTDIQLEGPDREELEEVVGLALFQLGKVHEGIYPGDLTLEDEFVTEATSIAKVDYAKSLSFYNRAAKVHCLEAQVRLGRIYEFGELNRKPNAGKSIQWYIKASTSPLKFKRHPEAMLGVSRWFLKGSDGTSKHIPYPNPETAITWCERACKEFKYPEAYYQMGLLVEGDFVKGDAYEWFAEAAQHGHAEAQARLHT</sequence>
<dbReference type="RefSeq" id="XP_062875601.1">
    <property type="nucleotide sequence ID" value="XM_063019531.1"/>
</dbReference>